<name>A0A2C5Y0C6_9HYPO</name>
<feature type="domain" description="PCI" evidence="7">
    <location>
        <begin position="207"/>
        <end position="376"/>
    </location>
</feature>
<evidence type="ECO:0000313" key="9">
    <source>
        <dbReference type="Proteomes" id="UP000226192"/>
    </source>
</evidence>
<dbReference type="InterPro" id="IPR036390">
    <property type="entry name" value="WH_DNA-bd_sf"/>
</dbReference>
<dbReference type="AlphaFoldDB" id="A0A2C5Y0C6"/>
<dbReference type="InterPro" id="IPR045135">
    <property type="entry name" value="Rpn7_N"/>
</dbReference>
<dbReference type="Gene3D" id="1.25.40.570">
    <property type="match status" value="1"/>
</dbReference>
<evidence type="ECO:0000256" key="3">
    <source>
        <dbReference type="ARBA" id="ARBA00008793"/>
    </source>
</evidence>
<evidence type="ECO:0000313" key="8">
    <source>
        <dbReference type="EMBL" id="PHH61126.1"/>
    </source>
</evidence>
<comment type="subcellular location">
    <subcellularLocation>
        <location evidence="2">Cytoplasm</location>
    </subcellularLocation>
    <subcellularLocation>
        <location evidence="1">Nucleus</location>
    </subcellularLocation>
</comment>
<sequence length="455" mass="51284">MSASQAVHSFLQQFQNRGSIIVNEQPKFDLDLYLQNYCGRSRFDRLILIGTSCVPLCVDALQAAVSEAMTGRDVERYIKACQYLRSAAPGDVEGEVDEEWIQSMEIDNKLETQRLEDELKGYKNNLIKETIRMGHEDLGKHYQSIGDLYNAMEAFTRMHKDVSTTKHIADCCLHISRVALQQRDWQIVLNHANRMAGQGSSEESATQAKSNILCGVALMCLGNEYSDLISPSDIAIYGGLTALATMDRRELQQRVLENVSFRSFLEHEVHIRKAINFFINGRYPSCLSTLESVRSDLLLDIYLQEHVQHLFPKIRSKCIEQYFIPYSNVTIQSLEAAFGRPDHDIESELATMIGQKSLKARIDTKQRLLFAESKDVRGQMQAEALETAQQYEKEAKERLRRLNLIAAGLEVTGDAMGQAIESTGLVAGQSWPQHDDLYIQPPIASAASMHAAVNF</sequence>
<dbReference type="Pfam" id="PF10602">
    <property type="entry name" value="RPN7"/>
    <property type="match status" value="1"/>
</dbReference>
<dbReference type="PANTHER" id="PTHR14145">
    <property type="entry name" value="26S PROTESOME SUBUNIT 6"/>
    <property type="match status" value="1"/>
</dbReference>
<gene>
    <name evidence="8" type="ORF">CDD81_743</name>
</gene>
<comment type="caution">
    <text evidence="8">The sequence shown here is derived from an EMBL/GenBank/DDBJ whole genome shotgun (WGS) entry which is preliminary data.</text>
</comment>
<dbReference type="GO" id="GO:0008180">
    <property type="term" value="C:COP9 signalosome"/>
    <property type="evidence" value="ECO:0007669"/>
    <property type="project" value="UniProtKB-KW"/>
</dbReference>
<keyword evidence="6" id="KW-0539">Nucleus</keyword>
<dbReference type="PROSITE" id="PS50250">
    <property type="entry name" value="PCI"/>
    <property type="match status" value="1"/>
</dbReference>
<dbReference type="PANTHER" id="PTHR14145:SF2">
    <property type="entry name" value="COP9 SIGNALOSOME COMPLEX SUBUNIT 1"/>
    <property type="match status" value="1"/>
</dbReference>
<keyword evidence="5" id="KW-0736">Signalosome</keyword>
<keyword evidence="9" id="KW-1185">Reference proteome</keyword>
<dbReference type="SMART" id="SM00088">
    <property type="entry name" value="PINT"/>
    <property type="match status" value="1"/>
</dbReference>
<dbReference type="GO" id="GO:0005737">
    <property type="term" value="C:cytoplasm"/>
    <property type="evidence" value="ECO:0007669"/>
    <property type="project" value="UniProtKB-SubCell"/>
</dbReference>
<dbReference type="EMBL" id="NJET01000115">
    <property type="protein sequence ID" value="PHH61126.1"/>
    <property type="molecule type" value="Genomic_DNA"/>
</dbReference>
<dbReference type="Proteomes" id="UP000226192">
    <property type="component" value="Unassembled WGS sequence"/>
</dbReference>
<evidence type="ECO:0000256" key="6">
    <source>
        <dbReference type="ARBA" id="ARBA00023242"/>
    </source>
</evidence>
<keyword evidence="4" id="KW-0963">Cytoplasm</keyword>
<evidence type="ECO:0000256" key="5">
    <source>
        <dbReference type="ARBA" id="ARBA00022790"/>
    </source>
</evidence>
<organism evidence="8 9">
    <name type="scientific">Ophiocordyceps australis</name>
    <dbReference type="NCBI Taxonomy" id="1399860"/>
    <lineage>
        <taxon>Eukaryota</taxon>
        <taxon>Fungi</taxon>
        <taxon>Dikarya</taxon>
        <taxon>Ascomycota</taxon>
        <taxon>Pezizomycotina</taxon>
        <taxon>Sordariomycetes</taxon>
        <taxon>Hypocreomycetidae</taxon>
        <taxon>Hypocreales</taxon>
        <taxon>Ophiocordycipitaceae</taxon>
        <taxon>Ophiocordyceps</taxon>
    </lineage>
</organism>
<protein>
    <recommendedName>
        <fullName evidence="7">PCI domain-containing protein</fullName>
    </recommendedName>
</protein>
<evidence type="ECO:0000259" key="7">
    <source>
        <dbReference type="PROSITE" id="PS50250"/>
    </source>
</evidence>
<dbReference type="SUPFAM" id="SSF46785">
    <property type="entry name" value="Winged helix' DNA-binding domain"/>
    <property type="match status" value="1"/>
</dbReference>
<dbReference type="STRING" id="1399860.A0A2C5Y0C6"/>
<comment type="similarity">
    <text evidence="3">Belongs to the CSN1 family.</text>
</comment>
<dbReference type="InterPro" id="IPR000717">
    <property type="entry name" value="PCI_dom"/>
</dbReference>
<proteinExistence type="inferred from homology"/>
<evidence type="ECO:0000256" key="1">
    <source>
        <dbReference type="ARBA" id="ARBA00004123"/>
    </source>
</evidence>
<dbReference type="Pfam" id="PF01399">
    <property type="entry name" value="PCI"/>
    <property type="match status" value="1"/>
</dbReference>
<dbReference type="InterPro" id="IPR019585">
    <property type="entry name" value="Rpn7/CSN1"/>
</dbReference>
<evidence type="ECO:0000256" key="4">
    <source>
        <dbReference type="ARBA" id="ARBA00022490"/>
    </source>
</evidence>
<accession>A0A2C5Y0C6</accession>
<dbReference type="OrthoDB" id="422427at2759"/>
<reference evidence="8 9" key="1">
    <citation type="submission" date="2017-06" db="EMBL/GenBank/DDBJ databases">
        <title>Ant-infecting Ophiocordyceps genomes reveal a high diversity of potential behavioral manipulation genes and a possible major role for enterotoxins.</title>
        <authorList>
            <person name="De Bekker C."/>
            <person name="Evans H.C."/>
            <person name="Brachmann A."/>
            <person name="Hughes D.P."/>
        </authorList>
    </citation>
    <scope>NUCLEOTIDE SEQUENCE [LARGE SCALE GENOMIC DNA]</scope>
    <source>
        <strain evidence="8 9">Map64</strain>
    </source>
</reference>
<evidence type="ECO:0000256" key="2">
    <source>
        <dbReference type="ARBA" id="ARBA00004496"/>
    </source>
</evidence>